<feature type="transmembrane region" description="Helical" evidence="3">
    <location>
        <begin position="315"/>
        <end position="333"/>
    </location>
</feature>
<keyword evidence="3" id="KW-1133">Transmembrane helix</keyword>
<dbReference type="InterPro" id="IPR020846">
    <property type="entry name" value="MFS_dom"/>
</dbReference>
<feature type="domain" description="Major facilitator superfamily (MFS) profile" evidence="4">
    <location>
        <begin position="251"/>
        <end position="446"/>
    </location>
</feature>
<feature type="transmembrane region" description="Helical" evidence="3">
    <location>
        <begin position="116"/>
        <end position="135"/>
    </location>
</feature>
<evidence type="ECO:0000313" key="5">
    <source>
        <dbReference type="EMBL" id="KAL3422235.1"/>
    </source>
</evidence>
<dbReference type="Gene3D" id="1.20.1250.20">
    <property type="entry name" value="MFS general substrate transporter like domains"/>
    <property type="match status" value="2"/>
</dbReference>
<dbReference type="Pfam" id="PF07690">
    <property type="entry name" value="MFS_1"/>
    <property type="match status" value="1"/>
</dbReference>
<feature type="transmembrane region" description="Helical" evidence="3">
    <location>
        <begin position="418"/>
        <end position="438"/>
    </location>
</feature>
<gene>
    <name evidence="5" type="ORF">PVAG01_06391</name>
</gene>
<dbReference type="InterPro" id="IPR050327">
    <property type="entry name" value="Proton-linked_MCT"/>
</dbReference>
<protein>
    <recommendedName>
        <fullName evidence="4">Major facilitator superfamily (MFS) profile domain-containing protein</fullName>
    </recommendedName>
</protein>
<name>A0ABR4PFY6_9HELO</name>
<feature type="transmembrane region" description="Helical" evidence="3">
    <location>
        <begin position="141"/>
        <end position="164"/>
    </location>
</feature>
<feature type="transmembrane region" description="Helical" evidence="3">
    <location>
        <begin position="339"/>
        <end position="357"/>
    </location>
</feature>
<evidence type="ECO:0000256" key="1">
    <source>
        <dbReference type="ARBA" id="ARBA00004141"/>
    </source>
</evidence>
<evidence type="ECO:0000256" key="3">
    <source>
        <dbReference type="SAM" id="Phobius"/>
    </source>
</evidence>
<evidence type="ECO:0000259" key="4">
    <source>
        <dbReference type="PROSITE" id="PS50850"/>
    </source>
</evidence>
<keyword evidence="3" id="KW-0472">Membrane</keyword>
<dbReference type="PROSITE" id="PS50850">
    <property type="entry name" value="MFS"/>
    <property type="match status" value="1"/>
</dbReference>
<dbReference type="PANTHER" id="PTHR11360:SF287">
    <property type="entry name" value="MFS MONOCARBOXYLATE TRANSPORTER"/>
    <property type="match status" value="1"/>
</dbReference>
<comment type="caution">
    <text evidence="5">The sequence shown here is derived from an EMBL/GenBank/DDBJ whole genome shotgun (WGS) entry which is preliminary data.</text>
</comment>
<feature type="transmembrane region" description="Helical" evidence="3">
    <location>
        <begin position="207"/>
        <end position="225"/>
    </location>
</feature>
<keyword evidence="3" id="KW-0812">Transmembrane</keyword>
<keyword evidence="6" id="KW-1185">Reference proteome</keyword>
<sequence length="446" mass="47970">MASNVHELQNVERSASIPRNVADIAESQTEVEQPSLAPTDHGKSAYLVLAGCTLIQAPVWGYSSAFGVFQEYYTTHEFEGQAGAVATIGTTLLGIMYLMMPITFTVLSRYPQLRPYCGPLGMVLTVGSLILSAYATKIWQLIASQGVLCAIGSGLLFSPTTLYLDEWFVSRKGMAYGTMWAGKSAGGVIFPFLMSSLLNRFGPRVTLQAWAATLAIITTPLLFFLKPRIPVQPSSNRSPRPLSWSFLKHSTFWMMELGCVVQSFGYLLPQTYLASYAHMLGLSDLTGAVLLAVFSLASLPGGIIIGILGDRLGSATVVMISSLGSAISVFLFWGFSAQMALLSIFAIIYGFFAGGFSSSWSGTLQEIKREDSGVDTGLIMGLLLGGRGLGYVLSGPASGALLSDAWSTSGHWGYETQYGPMIICTGITAAFGGWSWIWKMMKQVTV</sequence>
<dbReference type="Proteomes" id="UP001629113">
    <property type="component" value="Unassembled WGS sequence"/>
</dbReference>
<feature type="transmembrane region" description="Helical" evidence="3">
    <location>
        <begin position="176"/>
        <end position="195"/>
    </location>
</feature>
<proteinExistence type="inferred from homology"/>
<dbReference type="InterPro" id="IPR011701">
    <property type="entry name" value="MFS"/>
</dbReference>
<feature type="transmembrane region" description="Helical" evidence="3">
    <location>
        <begin position="288"/>
        <end position="308"/>
    </location>
</feature>
<feature type="transmembrane region" description="Helical" evidence="3">
    <location>
        <begin position="246"/>
        <end position="268"/>
    </location>
</feature>
<evidence type="ECO:0000256" key="2">
    <source>
        <dbReference type="ARBA" id="ARBA00006727"/>
    </source>
</evidence>
<dbReference type="SUPFAM" id="SSF103473">
    <property type="entry name" value="MFS general substrate transporter"/>
    <property type="match status" value="1"/>
</dbReference>
<evidence type="ECO:0000313" key="6">
    <source>
        <dbReference type="Proteomes" id="UP001629113"/>
    </source>
</evidence>
<accession>A0ABR4PFY6</accession>
<feature type="transmembrane region" description="Helical" evidence="3">
    <location>
        <begin position="45"/>
        <end position="62"/>
    </location>
</feature>
<reference evidence="5 6" key="1">
    <citation type="submission" date="2024-06" db="EMBL/GenBank/DDBJ databases">
        <title>Complete genome of Phlyctema vagabunda strain 19-DSS-EL-015.</title>
        <authorList>
            <person name="Fiorenzani C."/>
        </authorList>
    </citation>
    <scope>NUCLEOTIDE SEQUENCE [LARGE SCALE GENOMIC DNA]</scope>
    <source>
        <strain evidence="5 6">19-DSS-EL-015</strain>
    </source>
</reference>
<feature type="transmembrane region" description="Helical" evidence="3">
    <location>
        <begin position="82"/>
        <end position="104"/>
    </location>
</feature>
<organism evidence="5 6">
    <name type="scientific">Phlyctema vagabunda</name>
    <dbReference type="NCBI Taxonomy" id="108571"/>
    <lineage>
        <taxon>Eukaryota</taxon>
        <taxon>Fungi</taxon>
        <taxon>Dikarya</taxon>
        <taxon>Ascomycota</taxon>
        <taxon>Pezizomycotina</taxon>
        <taxon>Leotiomycetes</taxon>
        <taxon>Helotiales</taxon>
        <taxon>Dermateaceae</taxon>
        <taxon>Phlyctema</taxon>
    </lineage>
</organism>
<comment type="subcellular location">
    <subcellularLocation>
        <location evidence="1">Membrane</location>
        <topology evidence="1">Multi-pass membrane protein</topology>
    </subcellularLocation>
</comment>
<dbReference type="EMBL" id="JBFCZG010000005">
    <property type="protein sequence ID" value="KAL3422235.1"/>
    <property type="molecule type" value="Genomic_DNA"/>
</dbReference>
<dbReference type="InterPro" id="IPR036259">
    <property type="entry name" value="MFS_trans_sf"/>
</dbReference>
<dbReference type="PANTHER" id="PTHR11360">
    <property type="entry name" value="MONOCARBOXYLATE TRANSPORTER"/>
    <property type="match status" value="1"/>
</dbReference>
<comment type="similarity">
    <text evidence="2">Belongs to the major facilitator superfamily. Monocarboxylate porter (TC 2.A.1.13) family.</text>
</comment>